<keyword evidence="3" id="KW-1185">Reference proteome</keyword>
<dbReference type="AlphaFoldDB" id="A0A367GU55"/>
<dbReference type="InterPro" id="IPR023296">
    <property type="entry name" value="Glyco_hydro_beta-prop_sf"/>
</dbReference>
<dbReference type="Gene3D" id="2.80.10.50">
    <property type="match status" value="1"/>
</dbReference>
<evidence type="ECO:0000259" key="1">
    <source>
        <dbReference type="SMART" id="SM00458"/>
    </source>
</evidence>
<sequence length="543" mass="58653">MKLKILLPVLIPGMVLLSLQSCTDKSKIKPESETPDLSSQKSIDAIDAAGQFATFSITNKEAAMVLQINDYGLNNGAKANLGPFGGTGVGRNNQKWKVRNMGGGNYTVMNLGSGKMLEASGDREQVFQNQKTGADNQLWRVEPLSGGTYKIISKANGLVLSYPGAHVKNAPVGLAAYEDAAKQGWKLAIIPADSYRDDEATRFLQRTSGSSAFDGGSSVLLSTGQVLWLTNDTFYNQINSTGNFNCRTIFPYRNSALLQPASKSWDPALTKNIMSPFGVETFRTADNKNLLWPGAAIQVGNKVYVHNIEVPRSNLNTVNQYLTEMSPGTSPLSIPKPVNLSIPGMTGQTAIVYSIGMVKPGDGFVYVYGAGGFVGAGVYVAKFATSNPASWTFWNGTAWVDKPTTAGAARVGSGPINNNTVGYVNGKYVLIAMDYGFTCDAEPRDVYLSTSTSPTGPFINKKKVYTLPDKKQGHKPVFYNPTIHSHFDNGDRELLVNYCLNFYSKNDGKGGVCLPDCSNPDGSKDPNDYRPKSIRIPYSLIGL</sequence>
<feature type="domain" description="Ricin B lectin" evidence="1">
    <location>
        <begin position="52"/>
        <end position="188"/>
    </location>
</feature>
<comment type="caution">
    <text evidence="2">The sequence shown here is derived from an EMBL/GenBank/DDBJ whole genome shotgun (WGS) entry which is preliminary data.</text>
</comment>
<dbReference type="EMBL" id="QGDC01000002">
    <property type="protein sequence ID" value="RCH56233.1"/>
    <property type="molecule type" value="Genomic_DNA"/>
</dbReference>
<dbReference type="Proteomes" id="UP000253209">
    <property type="component" value="Unassembled WGS sequence"/>
</dbReference>
<dbReference type="SUPFAM" id="SSF50370">
    <property type="entry name" value="Ricin B-like lectins"/>
    <property type="match status" value="1"/>
</dbReference>
<evidence type="ECO:0000313" key="2">
    <source>
        <dbReference type="EMBL" id="RCH56233.1"/>
    </source>
</evidence>
<gene>
    <name evidence="2" type="ORF">DJ568_05730</name>
</gene>
<dbReference type="RefSeq" id="WP_114004270.1">
    <property type="nucleotide sequence ID" value="NZ_QGDC01000002.1"/>
</dbReference>
<evidence type="ECO:0000313" key="3">
    <source>
        <dbReference type="Proteomes" id="UP000253209"/>
    </source>
</evidence>
<dbReference type="SMART" id="SM00458">
    <property type="entry name" value="RICIN"/>
    <property type="match status" value="1"/>
</dbReference>
<dbReference type="PROSITE" id="PS50231">
    <property type="entry name" value="RICIN_B_LECTIN"/>
    <property type="match status" value="1"/>
</dbReference>
<proteinExistence type="predicted"/>
<dbReference type="SUPFAM" id="SSF75005">
    <property type="entry name" value="Arabinanase/levansucrase/invertase"/>
    <property type="match status" value="1"/>
</dbReference>
<organism evidence="2 3">
    <name type="scientific">Mucilaginibacter hurinus</name>
    <dbReference type="NCBI Taxonomy" id="2201324"/>
    <lineage>
        <taxon>Bacteria</taxon>
        <taxon>Pseudomonadati</taxon>
        <taxon>Bacteroidota</taxon>
        <taxon>Sphingobacteriia</taxon>
        <taxon>Sphingobacteriales</taxon>
        <taxon>Sphingobacteriaceae</taxon>
        <taxon>Mucilaginibacter</taxon>
    </lineage>
</organism>
<dbReference type="PROSITE" id="PS51257">
    <property type="entry name" value="PROKAR_LIPOPROTEIN"/>
    <property type="match status" value="1"/>
</dbReference>
<dbReference type="OrthoDB" id="784520at2"/>
<protein>
    <recommendedName>
        <fullName evidence="1">Ricin B lectin domain-containing protein</fullName>
    </recommendedName>
</protein>
<dbReference type="InterPro" id="IPR000772">
    <property type="entry name" value="Ricin_B_lectin"/>
</dbReference>
<dbReference type="Pfam" id="PF14200">
    <property type="entry name" value="RicinB_lectin_2"/>
    <property type="match status" value="1"/>
</dbReference>
<name>A0A367GU55_9SPHI</name>
<accession>A0A367GU55</accession>
<dbReference type="Gene3D" id="2.115.10.20">
    <property type="entry name" value="Glycosyl hydrolase domain, family 43"/>
    <property type="match status" value="1"/>
</dbReference>
<reference evidence="2 3" key="1">
    <citation type="submission" date="2018-05" db="EMBL/GenBank/DDBJ databases">
        <title>Mucilaginibacter hurinus sp. nov., isolated from briquette warehouse soil.</title>
        <authorList>
            <person name="Choi L."/>
        </authorList>
    </citation>
    <scope>NUCLEOTIDE SEQUENCE [LARGE SCALE GENOMIC DNA]</scope>
    <source>
        <strain evidence="2 3">ZR32</strain>
    </source>
</reference>
<dbReference type="CDD" id="cd00161">
    <property type="entry name" value="beta-trefoil_Ricin-like"/>
    <property type="match status" value="1"/>
</dbReference>
<dbReference type="InterPro" id="IPR035992">
    <property type="entry name" value="Ricin_B-like_lectins"/>
</dbReference>